<evidence type="ECO:0000256" key="1">
    <source>
        <dbReference type="SAM" id="Phobius"/>
    </source>
</evidence>
<keyword evidence="1" id="KW-0472">Membrane</keyword>
<feature type="transmembrane region" description="Helical" evidence="1">
    <location>
        <begin position="12"/>
        <end position="34"/>
    </location>
</feature>
<evidence type="ECO:0008006" key="4">
    <source>
        <dbReference type="Google" id="ProtNLM"/>
    </source>
</evidence>
<organism evidence="2 3">
    <name type="scientific">Sporomusa acidovorans (strain ATCC 49682 / DSM 3132 / Mol)</name>
    <dbReference type="NCBI Taxonomy" id="1123286"/>
    <lineage>
        <taxon>Bacteria</taxon>
        <taxon>Bacillati</taxon>
        <taxon>Bacillota</taxon>
        <taxon>Negativicutes</taxon>
        <taxon>Selenomonadales</taxon>
        <taxon>Sporomusaceae</taxon>
        <taxon>Sporomusa</taxon>
    </lineage>
</organism>
<reference evidence="2" key="1">
    <citation type="submission" date="2024-05" db="EMBL/GenBank/DDBJ databases">
        <title>Isolation and characterization of Sporomusa carbonis sp. nov., a carboxydotrophic hydrogenogen in the genus of Sporomusa isolated from a charcoal burning pile.</title>
        <authorList>
            <person name="Boeer T."/>
            <person name="Rosenbaum F."/>
            <person name="Eysell L."/>
            <person name="Mueller V."/>
            <person name="Daniel R."/>
            <person name="Poehlein A."/>
        </authorList>
    </citation>
    <scope>NUCLEOTIDE SEQUENCE [LARGE SCALE GENOMIC DNA]</scope>
    <source>
        <strain evidence="2">DSM 3132</strain>
    </source>
</reference>
<evidence type="ECO:0000313" key="3">
    <source>
        <dbReference type="Proteomes" id="UP000216052"/>
    </source>
</evidence>
<dbReference type="Proteomes" id="UP000216052">
    <property type="component" value="Chromosome"/>
</dbReference>
<protein>
    <recommendedName>
        <fullName evidence="4">Cytochrome b561 bacterial/Ni-hydrogenase domain-containing protein</fullName>
    </recommendedName>
</protein>
<keyword evidence="1" id="KW-1133">Transmembrane helix</keyword>
<dbReference type="NCBIfam" id="NF037970">
    <property type="entry name" value="vanZ_1"/>
    <property type="match status" value="1"/>
</dbReference>
<sequence>MEPIKKAKIKYLILHWAVILIWIACIFVFSAQPVKESNGLSLKVTKIIITAAAFVIPIHRDAGTIERLAVKYNGFIRKLAHVTIYFLLGLLLTRTLRISGMKGKKIYLLALLLCLGRIPSGVCSNGAERANI</sequence>
<evidence type="ECO:0000313" key="2">
    <source>
        <dbReference type="EMBL" id="XFO74139.1"/>
    </source>
</evidence>
<accession>A0ABZ3J6W0</accession>
<keyword evidence="1" id="KW-0812">Transmembrane</keyword>
<keyword evidence="3" id="KW-1185">Reference proteome</keyword>
<proteinExistence type="predicted"/>
<name>A0ABZ3J6W0_SPOA4</name>
<feature type="transmembrane region" description="Helical" evidence="1">
    <location>
        <begin position="79"/>
        <end position="100"/>
    </location>
</feature>
<gene>
    <name evidence="2" type="ORF">SPACI_042480</name>
</gene>
<dbReference type="EMBL" id="CP155571">
    <property type="protein sequence ID" value="XFO74139.1"/>
    <property type="molecule type" value="Genomic_DNA"/>
</dbReference>
<dbReference type="PROSITE" id="PS51257">
    <property type="entry name" value="PROKAR_LIPOPROTEIN"/>
    <property type="match status" value="1"/>
</dbReference>